<accession>A0A0D3FV39</accession>
<evidence type="ECO:0000256" key="1">
    <source>
        <dbReference type="SAM" id="MobiDB-lite"/>
    </source>
</evidence>
<dbReference type="Gramene" id="OBART04G10370.1">
    <property type="protein sequence ID" value="OBART04G10370.1"/>
    <property type="gene ID" value="OBART04G10370"/>
</dbReference>
<reference evidence="4" key="2">
    <citation type="submission" date="2015-03" db="UniProtKB">
        <authorList>
            <consortium name="EnsemblPlants"/>
        </authorList>
    </citation>
    <scope>IDENTIFICATION</scope>
</reference>
<dbReference type="Pfam" id="PF24867">
    <property type="entry name" value="DUF7733"/>
    <property type="match status" value="1"/>
</dbReference>
<reference evidence="4" key="1">
    <citation type="journal article" date="2009" name="Rice">
        <title>De Novo Next Generation Sequencing of Plant Genomes.</title>
        <authorList>
            <person name="Rounsley S."/>
            <person name="Marri P.R."/>
            <person name="Yu Y."/>
            <person name="He R."/>
            <person name="Sisneros N."/>
            <person name="Goicoechea J.L."/>
            <person name="Lee S.J."/>
            <person name="Angelova A."/>
            <person name="Kudrna D."/>
            <person name="Luo M."/>
            <person name="Affourtit J."/>
            <person name="Desany B."/>
            <person name="Knight J."/>
            <person name="Niazi F."/>
            <person name="Egholm M."/>
            <person name="Wing R.A."/>
        </authorList>
    </citation>
    <scope>NUCLEOTIDE SEQUENCE [LARGE SCALE GENOMIC DNA]</scope>
    <source>
        <strain evidence="4">cv. IRGC 105608</strain>
    </source>
</reference>
<dbReference type="InterPro" id="IPR056635">
    <property type="entry name" value="DUF7733"/>
</dbReference>
<evidence type="ECO:0000256" key="2">
    <source>
        <dbReference type="SAM" id="Phobius"/>
    </source>
</evidence>
<protein>
    <recommendedName>
        <fullName evidence="3">DUF7733 domain-containing protein</fullName>
    </recommendedName>
</protein>
<dbReference type="PANTHER" id="PTHR33829:SF2">
    <property type="entry name" value="OS04G0386700 PROTEIN"/>
    <property type="match status" value="1"/>
</dbReference>
<feature type="compositionally biased region" description="Basic residues" evidence="1">
    <location>
        <begin position="331"/>
        <end position="340"/>
    </location>
</feature>
<keyword evidence="2" id="KW-0812">Transmembrane</keyword>
<feature type="compositionally biased region" description="Basic and acidic residues" evidence="1">
    <location>
        <begin position="399"/>
        <end position="411"/>
    </location>
</feature>
<dbReference type="PaxDb" id="65489-OBART04G10370.1"/>
<dbReference type="HOGENOM" id="CLU_533604_0_0_1"/>
<dbReference type="EnsemblPlants" id="OBART04G10370.1">
    <property type="protein sequence ID" value="OBART04G10370.1"/>
    <property type="gene ID" value="OBART04G10370"/>
</dbReference>
<evidence type="ECO:0000313" key="4">
    <source>
        <dbReference type="EnsemblPlants" id="OBART04G10370.1"/>
    </source>
</evidence>
<proteinExistence type="predicted"/>
<dbReference type="PANTHER" id="PTHR33829">
    <property type="entry name" value="OSJNBA0044M19.10 PROTEIN"/>
    <property type="match status" value="1"/>
</dbReference>
<organism evidence="4">
    <name type="scientific">Oryza barthii</name>
    <dbReference type="NCBI Taxonomy" id="65489"/>
    <lineage>
        <taxon>Eukaryota</taxon>
        <taxon>Viridiplantae</taxon>
        <taxon>Streptophyta</taxon>
        <taxon>Embryophyta</taxon>
        <taxon>Tracheophyta</taxon>
        <taxon>Spermatophyta</taxon>
        <taxon>Magnoliopsida</taxon>
        <taxon>Liliopsida</taxon>
        <taxon>Poales</taxon>
        <taxon>Poaceae</taxon>
        <taxon>BOP clade</taxon>
        <taxon>Oryzoideae</taxon>
        <taxon>Oryzeae</taxon>
        <taxon>Oryzinae</taxon>
        <taxon>Oryza</taxon>
    </lineage>
</organism>
<feature type="domain" description="DUF7733" evidence="3">
    <location>
        <begin position="39"/>
        <end position="242"/>
    </location>
</feature>
<name>A0A0D3FV39_9ORYZ</name>
<feature type="region of interest" description="Disordered" evidence="1">
    <location>
        <begin position="1"/>
        <end position="28"/>
    </location>
</feature>
<keyword evidence="5" id="KW-1185">Reference proteome</keyword>
<feature type="compositionally biased region" description="Polar residues" evidence="1">
    <location>
        <begin position="381"/>
        <end position="394"/>
    </location>
</feature>
<keyword evidence="2" id="KW-0472">Membrane</keyword>
<feature type="region of interest" description="Disordered" evidence="1">
    <location>
        <begin position="324"/>
        <end position="350"/>
    </location>
</feature>
<dbReference type="STRING" id="65489.A0A0D3FV39"/>
<feature type="region of interest" description="Disordered" evidence="1">
    <location>
        <begin position="379"/>
        <end position="415"/>
    </location>
</feature>
<dbReference type="eggNOG" id="ENOG502QSEF">
    <property type="taxonomic scope" value="Eukaryota"/>
</dbReference>
<feature type="transmembrane region" description="Helical" evidence="2">
    <location>
        <begin position="103"/>
        <end position="122"/>
    </location>
</feature>
<dbReference type="Proteomes" id="UP000026960">
    <property type="component" value="Chromosome 4"/>
</dbReference>
<evidence type="ECO:0000313" key="5">
    <source>
        <dbReference type="Proteomes" id="UP000026960"/>
    </source>
</evidence>
<feature type="transmembrane region" description="Helical" evidence="2">
    <location>
        <begin position="143"/>
        <end position="163"/>
    </location>
</feature>
<feature type="transmembrane region" description="Helical" evidence="2">
    <location>
        <begin position="474"/>
        <end position="496"/>
    </location>
</feature>
<sequence>MSGMSLAVGPRTSGTDDTAAERGQQQPSTMLGGVMGSLRVIELQLVAFIMVFSASGLVPLIDLAFPVATTLYLLLLSRLSFPPLHSTLPSSSSSSQEIFRGSTWFQVYVVLGTTVGLFLPLAHVLGGFARGDDGAVRSATPHLFLLSCQILTENVVGALGAAFSPPVRALVPLLYTVRRVFVAVDWVYDAWGNRAAAAAPQEAVAWMWFGRYLAVANLVYFSTNLLVFLIPKFLPRAFEKYFRMRDEVYAKTAEDRHAAAATVAAKPPRRAAASLPLCSPARRHEHLQHGRRRRHGSCEDAFRGGGGLEMRWRELEREWDAYKTSRCSGASRRRHHRRSRSGSGTGTPSSAVIVAAEPADAPGSHLLLGVRFGGSPRRLVSSLQRDGSSSTASAGVTPERGRYDGDDHHDAASSVSSVDAGAMAAMAAAASSNSSCSSAATSLFSLRDDELAVVGEAAKTGGTATPATGSIGRFVAAIAAVGVVLLVAAIMAAAVLEFTMDDGQAEFLVPT</sequence>
<feature type="transmembrane region" description="Helical" evidence="2">
    <location>
        <begin position="212"/>
        <end position="234"/>
    </location>
</feature>
<feature type="transmembrane region" description="Helical" evidence="2">
    <location>
        <begin position="45"/>
        <end position="75"/>
    </location>
</feature>
<evidence type="ECO:0000259" key="3">
    <source>
        <dbReference type="Pfam" id="PF24867"/>
    </source>
</evidence>
<dbReference type="AlphaFoldDB" id="A0A0D3FV39"/>
<keyword evidence="2" id="KW-1133">Transmembrane helix</keyword>